<proteinExistence type="predicted"/>
<keyword evidence="3" id="KW-1185">Reference proteome</keyword>
<gene>
    <name evidence="2" type="ORF">ARMSODRAFT_1012815</name>
</gene>
<accession>A0A2H3CJ73</accession>
<feature type="region of interest" description="Disordered" evidence="1">
    <location>
        <begin position="209"/>
        <end position="256"/>
    </location>
</feature>
<dbReference type="EMBL" id="KZ293417">
    <property type="protein sequence ID" value="PBK75366.1"/>
    <property type="molecule type" value="Genomic_DNA"/>
</dbReference>
<protein>
    <submittedName>
        <fullName evidence="2">Uncharacterized protein</fullName>
    </submittedName>
</protein>
<dbReference type="Proteomes" id="UP000218334">
    <property type="component" value="Unassembled WGS sequence"/>
</dbReference>
<evidence type="ECO:0000313" key="2">
    <source>
        <dbReference type="EMBL" id="PBK75366.1"/>
    </source>
</evidence>
<sequence>MELLQKLAHTVETLSNKVDVLIGQVISLGGRVDNLVDDFQSEEIDSPEELISNMEEWQVLCMELKDLGSVNSETLWRVMGWWLDEDMAQLRVKGLAEPEKMNADDPYEVANRKFWYSLGGPDKMAEMKLKRDLFQATRNKFYKLEGCRSEWQFWKAYLWKHNCDDFLVEDSDPEEKVLDSKVWKSRKPYGKDLGIPVLDSLFVLDGDSVGATTSEEEDEESNEDEERSESVEDDKDVLAGGTEDVEMGEVAGVVDA</sequence>
<name>A0A2H3CJ73_9AGAR</name>
<feature type="compositionally biased region" description="Acidic residues" evidence="1">
    <location>
        <begin position="214"/>
        <end position="235"/>
    </location>
</feature>
<reference evidence="3" key="1">
    <citation type="journal article" date="2017" name="Nat. Ecol. Evol.">
        <title>Genome expansion and lineage-specific genetic innovations in the forest pathogenic fungi Armillaria.</title>
        <authorList>
            <person name="Sipos G."/>
            <person name="Prasanna A.N."/>
            <person name="Walter M.C."/>
            <person name="O'Connor E."/>
            <person name="Balint B."/>
            <person name="Krizsan K."/>
            <person name="Kiss B."/>
            <person name="Hess J."/>
            <person name="Varga T."/>
            <person name="Slot J."/>
            <person name="Riley R."/>
            <person name="Boka B."/>
            <person name="Rigling D."/>
            <person name="Barry K."/>
            <person name="Lee J."/>
            <person name="Mihaltcheva S."/>
            <person name="LaButti K."/>
            <person name="Lipzen A."/>
            <person name="Waldron R."/>
            <person name="Moloney N.M."/>
            <person name="Sperisen C."/>
            <person name="Kredics L."/>
            <person name="Vagvoelgyi C."/>
            <person name="Patrignani A."/>
            <person name="Fitzpatrick D."/>
            <person name="Nagy I."/>
            <person name="Doyle S."/>
            <person name="Anderson J.B."/>
            <person name="Grigoriev I.V."/>
            <person name="Gueldener U."/>
            <person name="Muensterkoetter M."/>
            <person name="Nagy L.G."/>
        </authorList>
    </citation>
    <scope>NUCLEOTIDE SEQUENCE [LARGE SCALE GENOMIC DNA]</scope>
    <source>
        <strain evidence="3">28-4</strain>
    </source>
</reference>
<evidence type="ECO:0000256" key="1">
    <source>
        <dbReference type="SAM" id="MobiDB-lite"/>
    </source>
</evidence>
<evidence type="ECO:0000313" key="3">
    <source>
        <dbReference type="Proteomes" id="UP000218334"/>
    </source>
</evidence>
<dbReference type="AlphaFoldDB" id="A0A2H3CJ73"/>
<organism evidence="2 3">
    <name type="scientific">Armillaria solidipes</name>
    <dbReference type="NCBI Taxonomy" id="1076256"/>
    <lineage>
        <taxon>Eukaryota</taxon>
        <taxon>Fungi</taxon>
        <taxon>Dikarya</taxon>
        <taxon>Basidiomycota</taxon>
        <taxon>Agaricomycotina</taxon>
        <taxon>Agaricomycetes</taxon>
        <taxon>Agaricomycetidae</taxon>
        <taxon>Agaricales</taxon>
        <taxon>Marasmiineae</taxon>
        <taxon>Physalacriaceae</taxon>
        <taxon>Armillaria</taxon>
    </lineage>
</organism>